<dbReference type="InterPro" id="IPR012934">
    <property type="entry name" value="Znf_AD"/>
</dbReference>
<keyword evidence="3" id="KW-1185">Reference proteome</keyword>
<evidence type="ECO:0000313" key="3">
    <source>
        <dbReference type="Proteomes" id="UP001152795"/>
    </source>
</evidence>
<sequence>MAETTPRKKVSDNIIDSCRCCNSVTDPHRRLGLFGRKSLNEGLVAAIKQLSGIVVSEEDMLSNFICRTCANSIPNLSKRVTQFRNKCTDTEKKQREKIASTREKRGRKNNPEEVEQSPRQPAKKALIEKRVARSSEEGFRRIAPKPRQRLFAVPSPSTSTFDVQPPLQHHSTHHPAEPPLTEDLAIISKSGLLGIKENEKTTTLTSSQKKKLMDEIIKGSPTYLAKTVMAIPQVKNCVFELLLKNINVQCQKLCTRSNENSSVLRVSRKSHKSINTFHWIDVLKEMRERAPDVLDVLVTIAIAKIKKDGSQVTPLCVALGILMNVRFKELSLVQKLTSVTLGSGGATKK</sequence>
<dbReference type="GO" id="GO:0005634">
    <property type="term" value="C:nucleus"/>
    <property type="evidence" value="ECO:0007669"/>
    <property type="project" value="InterPro"/>
</dbReference>
<feature type="compositionally biased region" description="Basic and acidic residues" evidence="1">
    <location>
        <begin position="86"/>
        <end position="103"/>
    </location>
</feature>
<dbReference type="EMBL" id="CACRXK020020480">
    <property type="protein sequence ID" value="CAB4034860.1"/>
    <property type="molecule type" value="Genomic_DNA"/>
</dbReference>
<proteinExistence type="predicted"/>
<dbReference type="Gene3D" id="3.40.1800.20">
    <property type="match status" value="1"/>
</dbReference>
<reference evidence="2" key="1">
    <citation type="submission" date="2020-04" db="EMBL/GenBank/DDBJ databases">
        <authorList>
            <person name="Alioto T."/>
            <person name="Alioto T."/>
            <person name="Gomez Garrido J."/>
        </authorList>
    </citation>
    <scope>NUCLEOTIDE SEQUENCE</scope>
    <source>
        <strain evidence="2">A484AB</strain>
    </source>
</reference>
<dbReference type="PROSITE" id="PS51915">
    <property type="entry name" value="ZAD"/>
    <property type="match status" value="1"/>
</dbReference>
<feature type="non-terminal residue" evidence="2">
    <location>
        <position position="349"/>
    </location>
</feature>
<accession>A0A6S7JZP4</accession>
<comment type="caution">
    <text evidence="2">The sequence shown here is derived from an EMBL/GenBank/DDBJ whole genome shotgun (WGS) entry which is preliminary data.</text>
</comment>
<dbReference type="AlphaFoldDB" id="A0A6S7JZP4"/>
<name>A0A6S7JZP4_PARCT</name>
<feature type="region of interest" description="Disordered" evidence="1">
    <location>
        <begin position="86"/>
        <end position="125"/>
    </location>
</feature>
<dbReference type="GO" id="GO:0008270">
    <property type="term" value="F:zinc ion binding"/>
    <property type="evidence" value="ECO:0007669"/>
    <property type="project" value="UniProtKB-UniRule"/>
</dbReference>
<gene>
    <name evidence="2" type="ORF">PACLA_8A014959</name>
</gene>
<protein>
    <submittedName>
        <fullName evidence="2">PREDICTED: uncharacterized protein LOC107332035</fullName>
    </submittedName>
</protein>
<feature type="region of interest" description="Disordered" evidence="1">
    <location>
        <begin position="154"/>
        <end position="178"/>
    </location>
</feature>
<organism evidence="2 3">
    <name type="scientific">Paramuricea clavata</name>
    <name type="common">Red gorgonian</name>
    <name type="synonym">Violescent sea-whip</name>
    <dbReference type="NCBI Taxonomy" id="317549"/>
    <lineage>
        <taxon>Eukaryota</taxon>
        <taxon>Metazoa</taxon>
        <taxon>Cnidaria</taxon>
        <taxon>Anthozoa</taxon>
        <taxon>Octocorallia</taxon>
        <taxon>Malacalcyonacea</taxon>
        <taxon>Plexauridae</taxon>
        <taxon>Paramuricea</taxon>
    </lineage>
</organism>
<dbReference type="Proteomes" id="UP001152795">
    <property type="component" value="Unassembled WGS sequence"/>
</dbReference>
<evidence type="ECO:0000313" key="2">
    <source>
        <dbReference type="EMBL" id="CAB4034860.1"/>
    </source>
</evidence>
<evidence type="ECO:0000256" key="1">
    <source>
        <dbReference type="SAM" id="MobiDB-lite"/>
    </source>
</evidence>
<dbReference type="OrthoDB" id="5987348at2759"/>